<comment type="caution">
    <text evidence="8">The sequence shown here is derived from an EMBL/GenBank/DDBJ whole genome shotgun (WGS) entry which is preliminary data.</text>
</comment>
<dbReference type="EC" id="2.1.1.37" evidence="7"/>
<dbReference type="SUPFAM" id="SSF53335">
    <property type="entry name" value="S-adenosyl-L-methionine-dependent methyltransferases"/>
    <property type="match status" value="1"/>
</dbReference>
<evidence type="ECO:0000256" key="4">
    <source>
        <dbReference type="ARBA" id="ARBA00022747"/>
    </source>
</evidence>
<dbReference type="PRINTS" id="PR00105">
    <property type="entry name" value="C5METTRFRASE"/>
</dbReference>
<dbReference type="Gene3D" id="3.40.50.150">
    <property type="entry name" value="Vaccinia Virus protein VP39"/>
    <property type="match status" value="1"/>
</dbReference>
<dbReference type="Proteomes" id="UP000190890">
    <property type="component" value="Unassembled WGS sequence"/>
</dbReference>
<evidence type="ECO:0000313" key="8">
    <source>
        <dbReference type="EMBL" id="OOM73975.1"/>
    </source>
</evidence>
<dbReference type="GO" id="GO:0032259">
    <property type="term" value="P:methylation"/>
    <property type="evidence" value="ECO:0007669"/>
    <property type="project" value="UniProtKB-KW"/>
</dbReference>
<dbReference type="InterPro" id="IPR018117">
    <property type="entry name" value="C5_DNA_meth_AS"/>
</dbReference>
<dbReference type="PROSITE" id="PS00094">
    <property type="entry name" value="C5_MTASE_1"/>
    <property type="match status" value="1"/>
</dbReference>
<evidence type="ECO:0000256" key="5">
    <source>
        <dbReference type="PROSITE-ProRule" id="PRU01016"/>
    </source>
</evidence>
<dbReference type="EMBL" id="LZZM01000206">
    <property type="protein sequence ID" value="OOM73975.1"/>
    <property type="molecule type" value="Genomic_DNA"/>
</dbReference>
<reference evidence="8 9" key="1">
    <citation type="submission" date="2016-05" db="EMBL/GenBank/DDBJ databases">
        <title>Microbial solvent formation.</title>
        <authorList>
            <person name="Poehlein A."/>
            <person name="Montoya Solano J.D."/>
            <person name="Flitsch S."/>
            <person name="Krabben P."/>
            <person name="Duerre P."/>
            <person name="Daniel R."/>
        </authorList>
    </citation>
    <scope>NUCLEOTIDE SEQUENCE [LARGE SCALE GENOMIC DNA]</scope>
    <source>
        <strain evidence="8 9">DSM 2619</strain>
    </source>
</reference>
<dbReference type="InterPro" id="IPR001525">
    <property type="entry name" value="C5_MeTfrase"/>
</dbReference>
<sequence length="341" mass="39524">MKKQKIKLLSLFSGIGSFEKALEKLNIDFELVNYCEIDKFASYAYSILHNVDESLNLGDISKVDENNLNDFDILTYGFPCQDISLAGKRKGIIKGQTRSGLLFEAFRIIKAKKPKYAIAENVKNLTSKMFINDFNNMVEELDDMGYNSYWKLINSKDYRSAQSRERVFIISIRKDIDNGMFEFPESMNIHIPLSEVTEKVIDEKYYCKENMPIKNFINNINRKLVDFKNPSKFGLLKVGGIEKPNMLEMNRRVFSDLGCSPTLVTGSDSVPKIVQCRIRKLTPLECWRLTGFNDEDYWNVRRALEQRFYSNKDRSDSRMYKMAGNSIVVNVVESIFKKLLI</sequence>
<dbReference type="GO" id="GO:0003886">
    <property type="term" value="F:DNA (cytosine-5-)-methyltransferase activity"/>
    <property type="evidence" value="ECO:0007669"/>
    <property type="project" value="UniProtKB-EC"/>
</dbReference>
<gene>
    <name evidence="8" type="primary">hhaIM</name>
    <name evidence="8" type="ORF">CLPUN_42130</name>
</gene>
<evidence type="ECO:0000256" key="3">
    <source>
        <dbReference type="ARBA" id="ARBA00022691"/>
    </source>
</evidence>
<keyword evidence="3 5" id="KW-0949">S-adenosyl-L-methionine</keyword>
<dbReference type="STRING" id="29367.CLPUN_42130"/>
<dbReference type="PROSITE" id="PS51679">
    <property type="entry name" value="SAM_MT_C5"/>
    <property type="match status" value="1"/>
</dbReference>
<dbReference type="RefSeq" id="WP_242954213.1">
    <property type="nucleotide sequence ID" value="NZ_LZZM01000206.1"/>
</dbReference>
<keyword evidence="1 5" id="KW-0489">Methyltransferase</keyword>
<dbReference type="InterPro" id="IPR050750">
    <property type="entry name" value="C5-MTase"/>
</dbReference>
<dbReference type="NCBIfam" id="TIGR00675">
    <property type="entry name" value="dcm"/>
    <property type="match status" value="1"/>
</dbReference>
<dbReference type="Gene3D" id="3.90.120.30">
    <property type="match status" value="1"/>
</dbReference>
<comment type="catalytic activity">
    <reaction evidence="7">
        <text>a 2'-deoxycytidine in DNA + S-adenosyl-L-methionine = a 5-methyl-2'-deoxycytidine in DNA + S-adenosyl-L-homocysteine + H(+)</text>
        <dbReference type="Rhea" id="RHEA:13681"/>
        <dbReference type="Rhea" id="RHEA-COMP:11369"/>
        <dbReference type="Rhea" id="RHEA-COMP:11370"/>
        <dbReference type="ChEBI" id="CHEBI:15378"/>
        <dbReference type="ChEBI" id="CHEBI:57856"/>
        <dbReference type="ChEBI" id="CHEBI:59789"/>
        <dbReference type="ChEBI" id="CHEBI:85452"/>
        <dbReference type="ChEBI" id="CHEBI:85454"/>
        <dbReference type="EC" id="2.1.1.37"/>
    </reaction>
</comment>
<evidence type="ECO:0000256" key="6">
    <source>
        <dbReference type="RuleBase" id="RU000416"/>
    </source>
</evidence>
<evidence type="ECO:0000313" key="9">
    <source>
        <dbReference type="Proteomes" id="UP000190890"/>
    </source>
</evidence>
<evidence type="ECO:0000256" key="7">
    <source>
        <dbReference type="RuleBase" id="RU000417"/>
    </source>
</evidence>
<keyword evidence="9" id="KW-1185">Reference proteome</keyword>
<dbReference type="InterPro" id="IPR031303">
    <property type="entry name" value="C5_meth_CS"/>
</dbReference>
<dbReference type="InterPro" id="IPR029063">
    <property type="entry name" value="SAM-dependent_MTases_sf"/>
</dbReference>
<evidence type="ECO:0000256" key="1">
    <source>
        <dbReference type="ARBA" id="ARBA00022603"/>
    </source>
</evidence>
<dbReference type="PANTHER" id="PTHR46098:SF1">
    <property type="entry name" value="TRNA (CYTOSINE(38)-C(5))-METHYLTRANSFERASE"/>
    <property type="match status" value="1"/>
</dbReference>
<dbReference type="Pfam" id="PF00145">
    <property type="entry name" value="DNA_methylase"/>
    <property type="match status" value="1"/>
</dbReference>
<dbReference type="GO" id="GO:0009307">
    <property type="term" value="P:DNA restriction-modification system"/>
    <property type="evidence" value="ECO:0007669"/>
    <property type="project" value="UniProtKB-KW"/>
</dbReference>
<keyword evidence="4" id="KW-0680">Restriction system</keyword>
<name>A0A1S8T945_9CLOT</name>
<proteinExistence type="inferred from homology"/>
<evidence type="ECO:0000256" key="2">
    <source>
        <dbReference type="ARBA" id="ARBA00022679"/>
    </source>
</evidence>
<dbReference type="AlphaFoldDB" id="A0A1S8T945"/>
<keyword evidence="2 5" id="KW-0808">Transferase</keyword>
<comment type="similarity">
    <text evidence="5 6">Belongs to the class I-like SAM-binding methyltransferase superfamily. C5-methyltransferase family.</text>
</comment>
<feature type="active site" evidence="5">
    <location>
        <position position="80"/>
    </location>
</feature>
<dbReference type="PROSITE" id="PS00095">
    <property type="entry name" value="C5_MTASE_2"/>
    <property type="match status" value="1"/>
</dbReference>
<accession>A0A1S8T945</accession>
<organism evidence="8 9">
    <name type="scientific">Clostridium puniceum</name>
    <dbReference type="NCBI Taxonomy" id="29367"/>
    <lineage>
        <taxon>Bacteria</taxon>
        <taxon>Bacillati</taxon>
        <taxon>Bacillota</taxon>
        <taxon>Clostridia</taxon>
        <taxon>Eubacteriales</taxon>
        <taxon>Clostridiaceae</taxon>
        <taxon>Clostridium</taxon>
    </lineage>
</organism>
<dbReference type="PANTHER" id="PTHR46098">
    <property type="entry name" value="TRNA (CYTOSINE(38)-C(5))-METHYLTRANSFERASE"/>
    <property type="match status" value="1"/>
</dbReference>
<protein>
    <recommendedName>
        <fullName evidence="7">Cytosine-specific methyltransferase</fullName>
        <ecNumber evidence="7">2.1.1.37</ecNumber>
    </recommendedName>
</protein>